<dbReference type="EMBL" id="KE124369">
    <property type="protein sequence ID" value="EWC79295.1"/>
    <property type="molecule type" value="Genomic_DNA"/>
</dbReference>
<accession>W7JKL7</accession>
<gene>
    <name evidence="1" type="ORF">C923_00030</name>
</gene>
<dbReference type="Proteomes" id="UP000030697">
    <property type="component" value="Unassembled WGS sequence"/>
</dbReference>
<dbReference type="SUPFAM" id="SSF52540">
    <property type="entry name" value="P-loop containing nucleoside triphosphate hydrolases"/>
    <property type="match status" value="1"/>
</dbReference>
<dbReference type="Gene3D" id="3.40.50.300">
    <property type="entry name" value="P-loop containing nucleotide triphosphate hydrolases"/>
    <property type="match status" value="1"/>
</dbReference>
<protein>
    <submittedName>
        <fullName evidence="1">Uncharacterized protein</fullName>
    </submittedName>
</protein>
<dbReference type="AlphaFoldDB" id="W7JKL7"/>
<reference evidence="1 2" key="1">
    <citation type="submission" date="2013-02" db="EMBL/GenBank/DDBJ databases">
        <title>The Genome Sequence of Plasmodium falciparum UGT5.1.</title>
        <authorList>
            <consortium name="The Broad Institute Genome Sequencing Platform"/>
            <consortium name="The Broad Institute Genome Sequencing Center for Infectious Disease"/>
            <person name="Neafsey D."/>
            <person name="Cheeseman I."/>
            <person name="Volkman S."/>
            <person name="Adams J."/>
            <person name="Walker B."/>
            <person name="Young S.K."/>
            <person name="Zeng Q."/>
            <person name="Gargeya S."/>
            <person name="Fitzgerald M."/>
            <person name="Haas B."/>
            <person name="Abouelleil A."/>
            <person name="Alvarado L."/>
            <person name="Arachchi H.M."/>
            <person name="Berlin A.M."/>
            <person name="Chapman S.B."/>
            <person name="Dewar J."/>
            <person name="Goldberg J."/>
            <person name="Griggs A."/>
            <person name="Gujja S."/>
            <person name="Hansen M."/>
            <person name="Howarth C."/>
            <person name="Imamovic A."/>
            <person name="Larimer J."/>
            <person name="McCowan C."/>
            <person name="Murphy C."/>
            <person name="Neiman D."/>
            <person name="Pearson M."/>
            <person name="Priest M."/>
            <person name="Roberts A."/>
            <person name="Saif S."/>
            <person name="Shea T."/>
            <person name="Sisk P."/>
            <person name="Sykes S."/>
            <person name="Wortman J."/>
            <person name="Nusbaum C."/>
            <person name="Birren B."/>
        </authorList>
    </citation>
    <scope>NUCLEOTIDE SEQUENCE [LARGE SCALE GENOMIC DNA]</scope>
    <source>
        <strain evidence="1 2">UGT5.1</strain>
    </source>
</reference>
<sequence length="720" mass="85803">MPINNNQNNFKHQDKCNINHQHENNKIKHYIDDITNQQNEQNNKDLHNCLNDHQHIHNKNIITEHTNYLHNHITTNAHVNNNQPIINIQQIFQVSKSVDNFRRQIQIKYNKQNNGNEIKKRLQQYDCIIDFNANKNIITQGIAENKNEKKNEKKKINKNYTFYDVGIYDNFINIYLKYNDINYTTDHQAEYIPIILFFLNNVKNDLYNCYKQMITYHNNNNNMLNHNSNILSKENEKKQPFSTYNISNLCSPDQMVINKKMNQRQSTHADEQKDTSCHIKNVYNNNDNNFVIQNNELLTSNLLIKDNNINSKQNHDMPNKINFAKEDDNKKCDEKNYMDDQKCGEKNYMDDKEKTSNIKQILYVNKYNEKLKKLIRTFFLHCPTGTGKTFIYLLPLFQEISNYNFLEYEQNQIQTKESYDENNLFCKHKFFYANKNINEQLTSFLCVNKTEEQIFRNYNIERMKHIFNSIINQNNQVNLKTENTTNGSLNNEKEYAFHEKKKLNDNHKNHIYNTERQKKKKDILLITYNKELAVQIYELYKDIINSFYKSYDASFFKNNNSIIYPSSIQKPGQMLIEKLNINFKEKLNMNVHLLIGGNNIKYQLKSLKKKKNNNNKNININKNINVNINSNNNSNNNYYYDKDNHVNDKMDRHHINDKHSNEQHVIQSSFCDEENINIYIGTPGRLHKLIHEKKIIKLNNISTLLHFNLFSLSKLSHPAI</sequence>
<evidence type="ECO:0000313" key="2">
    <source>
        <dbReference type="Proteomes" id="UP000030697"/>
    </source>
</evidence>
<name>W7JKL7_PLAFA</name>
<evidence type="ECO:0000313" key="1">
    <source>
        <dbReference type="EMBL" id="EWC79295.1"/>
    </source>
</evidence>
<dbReference type="OrthoDB" id="386952at2759"/>
<dbReference type="InterPro" id="IPR027417">
    <property type="entry name" value="P-loop_NTPase"/>
</dbReference>
<organism evidence="1 2">
    <name type="scientific">Plasmodium falciparum UGT5.1</name>
    <dbReference type="NCBI Taxonomy" id="1237627"/>
    <lineage>
        <taxon>Eukaryota</taxon>
        <taxon>Sar</taxon>
        <taxon>Alveolata</taxon>
        <taxon>Apicomplexa</taxon>
        <taxon>Aconoidasida</taxon>
        <taxon>Haemosporida</taxon>
        <taxon>Plasmodiidae</taxon>
        <taxon>Plasmodium</taxon>
        <taxon>Plasmodium (Laverania)</taxon>
    </lineage>
</organism>
<proteinExistence type="predicted"/>